<dbReference type="InterPro" id="IPR036736">
    <property type="entry name" value="ACP-like_sf"/>
</dbReference>
<gene>
    <name evidence="2" type="ORF">KVH32_35080</name>
</gene>
<sequence length="94" mass="10197">MTVVRGSGASTADRVERFVRREGSVADDDPDFTRQVDLFRAGYLDSLGIVHLIAYLEREFGVRLGDDDLADPGFATIDGITALLDRAARAHSTG</sequence>
<dbReference type="Proteomes" id="UP000758701">
    <property type="component" value="Unassembled WGS sequence"/>
</dbReference>
<evidence type="ECO:0000313" key="3">
    <source>
        <dbReference type="Proteomes" id="UP000758701"/>
    </source>
</evidence>
<comment type="caution">
    <text evidence="2">The sequence shown here is derived from an EMBL/GenBank/DDBJ whole genome shotgun (WGS) entry which is preliminary data.</text>
</comment>
<dbReference type="Gene3D" id="1.10.1200.10">
    <property type="entry name" value="ACP-like"/>
    <property type="match status" value="1"/>
</dbReference>
<protein>
    <submittedName>
        <fullName evidence="2">Acyl carrier protein</fullName>
    </submittedName>
</protein>
<dbReference type="RefSeq" id="WP_224287865.1">
    <property type="nucleotide sequence ID" value="NZ_JAHSST010000030.1"/>
</dbReference>
<organism evidence="2 3">
    <name type="scientific">Streptomyces olivaceus</name>
    <dbReference type="NCBI Taxonomy" id="47716"/>
    <lineage>
        <taxon>Bacteria</taxon>
        <taxon>Bacillati</taxon>
        <taxon>Actinomycetota</taxon>
        <taxon>Actinomycetes</taxon>
        <taxon>Kitasatosporales</taxon>
        <taxon>Streptomycetaceae</taxon>
        <taxon>Streptomyces</taxon>
    </lineage>
</organism>
<proteinExistence type="predicted"/>
<name>A0ABS7WEE6_STROV</name>
<evidence type="ECO:0000259" key="1">
    <source>
        <dbReference type="PROSITE" id="PS50075"/>
    </source>
</evidence>
<dbReference type="SUPFAM" id="SSF47336">
    <property type="entry name" value="ACP-like"/>
    <property type="match status" value="1"/>
</dbReference>
<reference evidence="2 3" key="1">
    <citation type="submission" date="2021-06" db="EMBL/GenBank/DDBJ databases">
        <title>Ecological speciation of a Streptomyces species isolated from different habitats and geographic origins.</title>
        <authorList>
            <person name="Wang J."/>
        </authorList>
    </citation>
    <scope>NUCLEOTIDE SEQUENCE [LARGE SCALE GENOMIC DNA]</scope>
    <source>
        <strain evidence="2 3">FXJ8.012</strain>
    </source>
</reference>
<dbReference type="InterPro" id="IPR009081">
    <property type="entry name" value="PP-bd_ACP"/>
</dbReference>
<keyword evidence="3" id="KW-1185">Reference proteome</keyword>
<dbReference type="EMBL" id="JAHSTP010000026">
    <property type="protein sequence ID" value="MBZ6156337.1"/>
    <property type="molecule type" value="Genomic_DNA"/>
</dbReference>
<accession>A0ABS7WEE6</accession>
<dbReference type="Pfam" id="PF00550">
    <property type="entry name" value="PP-binding"/>
    <property type="match status" value="1"/>
</dbReference>
<feature type="domain" description="Carrier" evidence="1">
    <location>
        <begin position="9"/>
        <end position="88"/>
    </location>
</feature>
<evidence type="ECO:0000313" key="2">
    <source>
        <dbReference type="EMBL" id="MBZ6156337.1"/>
    </source>
</evidence>
<dbReference type="PROSITE" id="PS50075">
    <property type="entry name" value="CARRIER"/>
    <property type="match status" value="1"/>
</dbReference>